<feature type="compositionally biased region" description="Low complexity" evidence="1">
    <location>
        <begin position="354"/>
        <end position="367"/>
    </location>
</feature>
<feature type="compositionally biased region" description="Low complexity" evidence="1">
    <location>
        <begin position="215"/>
        <end position="224"/>
    </location>
</feature>
<dbReference type="AlphaFoldDB" id="A0A9P4HHL3"/>
<feature type="region of interest" description="Disordered" evidence="1">
    <location>
        <begin position="215"/>
        <end position="239"/>
    </location>
</feature>
<evidence type="ECO:0000313" key="2">
    <source>
        <dbReference type="EMBL" id="KAF2035155.1"/>
    </source>
</evidence>
<proteinExistence type="predicted"/>
<protein>
    <submittedName>
        <fullName evidence="2">Uncharacterized protein</fullName>
    </submittedName>
</protein>
<accession>A0A9P4HHL3</accession>
<sequence length="508" mass="56458">MPEVGATASNGSTTNLEPNLLEERREWVRHDREVKLDIFLSLAEEVMQEVFDVGPPLPPSSLSAQEMLETLDERFANFNFESYHHAFCHFLNLHIDQYASIEDFNKEFLATLEDLLDHGQPLSNTQACSAYFSKLRCMQNPWVAKKLVDWDAEPKGFDCAELLKESPSWSIIRPLVTKASQNFHTESIPEEYLEDSLASDSDALSEVLDASAVSSISSHSRQASNTTVQTEQSQDRVSQRHISLITAHSQEITVHASSEDIAEIDRQTFRKELEKLPESAIPERGSSKNQVPGTSLLEADGQLPEWLVMKKSTGYNAQRRPSTSTPNLAIPWPSTPDLPPQRPHSSRAALPFTQAPNPMPSQAQASPATPPHHRERHDDEAESTEDALYTSVSNASEISLPLQGTRDSAWDYLYESKGGYLITRERSVSPISETQLRTRTPMLEDTIVSKASSLDFVARLSGDSLVEGSASGQEYGKGRGHRKKKSWSVNVGVNLARFSAGKGVRETI</sequence>
<evidence type="ECO:0000256" key="1">
    <source>
        <dbReference type="SAM" id="MobiDB-lite"/>
    </source>
</evidence>
<dbReference type="Proteomes" id="UP000799777">
    <property type="component" value="Unassembled WGS sequence"/>
</dbReference>
<feature type="region of interest" description="Disordered" evidence="1">
    <location>
        <begin position="314"/>
        <end position="388"/>
    </location>
</feature>
<name>A0A9P4HHL3_9PLEO</name>
<feature type="region of interest" description="Disordered" evidence="1">
    <location>
        <begin position="276"/>
        <end position="298"/>
    </location>
</feature>
<dbReference type="OrthoDB" id="3883943at2759"/>
<keyword evidence="3" id="KW-1185">Reference proteome</keyword>
<dbReference type="EMBL" id="ML978158">
    <property type="protein sequence ID" value="KAF2035155.1"/>
    <property type="molecule type" value="Genomic_DNA"/>
</dbReference>
<evidence type="ECO:0000313" key="3">
    <source>
        <dbReference type="Proteomes" id="UP000799777"/>
    </source>
</evidence>
<organism evidence="2 3">
    <name type="scientific">Setomelanomma holmii</name>
    <dbReference type="NCBI Taxonomy" id="210430"/>
    <lineage>
        <taxon>Eukaryota</taxon>
        <taxon>Fungi</taxon>
        <taxon>Dikarya</taxon>
        <taxon>Ascomycota</taxon>
        <taxon>Pezizomycotina</taxon>
        <taxon>Dothideomycetes</taxon>
        <taxon>Pleosporomycetidae</taxon>
        <taxon>Pleosporales</taxon>
        <taxon>Pleosporineae</taxon>
        <taxon>Phaeosphaeriaceae</taxon>
        <taxon>Setomelanomma</taxon>
    </lineage>
</organism>
<reference evidence="2" key="1">
    <citation type="journal article" date="2020" name="Stud. Mycol.">
        <title>101 Dothideomycetes genomes: a test case for predicting lifestyles and emergence of pathogens.</title>
        <authorList>
            <person name="Haridas S."/>
            <person name="Albert R."/>
            <person name="Binder M."/>
            <person name="Bloem J."/>
            <person name="Labutti K."/>
            <person name="Salamov A."/>
            <person name="Andreopoulos B."/>
            <person name="Baker S."/>
            <person name="Barry K."/>
            <person name="Bills G."/>
            <person name="Bluhm B."/>
            <person name="Cannon C."/>
            <person name="Castanera R."/>
            <person name="Culley D."/>
            <person name="Daum C."/>
            <person name="Ezra D."/>
            <person name="Gonzalez J."/>
            <person name="Henrissat B."/>
            <person name="Kuo A."/>
            <person name="Liang C."/>
            <person name="Lipzen A."/>
            <person name="Lutzoni F."/>
            <person name="Magnuson J."/>
            <person name="Mondo S."/>
            <person name="Nolan M."/>
            <person name="Ohm R."/>
            <person name="Pangilinan J."/>
            <person name="Park H.-J."/>
            <person name="Ramirez L."/>
            <person name="Alfaro M."/>
            <person name="Sun H."/>
            <person name="Tritt A."/>
            <person name="Yoshinaga Y."/>
            <person name="Zwiers L.-H."/>
            <person name="Turgeon B."/>
            <person name="Goodwin S."/>
            <person name="Spatafora J."/>
            <person name="Crous P."/>
            <person name="Grigoriev I."/>
        </authorList>
    </citation>
    <scope>NUCLEOTIDE SEQUENCE</scope>
    <source>
        <strain evidence="2">CBS 110217</strain>
    </source>
</reference>
<feature type="compositionally biased region" description="Polar residues" evidence="1">
    <location>
        <begin position="314"/>
        <end position="327"/>
    </location>
</feature>
<feature type="compositionally biased region" description="Pro residues" evidence="1">
    <location>
        <begin position="333"/>
        <end position="342"/>
    </location>
</feature>
<comment type="caution">
    <text evidence="2">The sequence shown here is derived from an EMBL/GenBank/DDBJ whole genome shotgun (WGS) entry which is preliminary data.</text>
</comment>
<gene>
    <name evidence="2" type="ORF">EK21DRAFT_55094</name>
</gene>